<proteinExistence type="inferred from homology"/>
<keyword evidence="4" id="KW-1185">Reference proteome</keyword>
<evidence type="ECO:0000259" key="2">
    <source>
        <dbReference type="Pfam" id="PF00582"/>
    </source>
</evidence>
<sequence length="276" mass="29878">MSCRSVFSVIGIDQCDRDILNAIHLCKEQDAHLSVLIVSLAPTPIGGYGVVVSGAWLLEREADIAAMKKREKQIISLVQHAGLRADVDSYYCEGEWAEEIIGQRARFSDVTIVGPDLLHQPALKSPALSGALFHSGRPILVVPTGARATLHPHNVMLAWDGRIEAVRAAREAVNVMAASVDVHVAIVDGDSDGVSDGSPRANIAAYLARHGIKVKIDRLRTCGMSVADLLKQHASEISADMIVMGAYGHSRLRERLFGGVTRTMIETSPIPVFMMR</sequence>
<dbReference type="SUPFAM" id="SSF52402">
    <property type="entry name" value="Adenine nucleotide alpha hydrolases-like"/>
    <property type="match status" value="1"/>
</dbReference>
<evidence type="ECO:0000313" key="3">
    <source>
        <dbReference type="EMBL" id="PSH57119.1"/>
    </source>
</evidence>
<dbReference type="PANTHER" id="PTHR46268:SF15">
    <property type="entry name" value="UNIVERSAL STRESS PROTEIN HP_0031"/>
    <property type="match status" value="1"/>
</dbReference>
<dbReference type="Gene3D" id="3.40.50.12370">
    <property type="match status" value="1"/>
</dbReference>
<dbReference type="Proteomes" id="UP000241158">
    <property type="component" value="Unassembled WGS sequence"/>
</dbReference>
<evidence type="ECO:0000313" key="4">
    <source>
        <dbReference type="Proteomes" id="UP000241158"/>
    </source>
</evidence>
<name>A0A2P7ASC2_9HYPH</name>
<dbReference type="RefSeq" id="WP_106717883.1">
    <property type="nucleotide sequence ID" value="NZ_JACHXT010000003.1"/>
</dbReference>
<comment type="similarity">
    <text evidence="1">Belongs to the universal stress protein A family.</text>
</comment>
<dbReference type="CDD" id="cd00293">
    <property type="entry name" value="USP-like"/>
    <property type="match status" value="1"/>
</dbReference>
<dbReference type="InterPro" id="IPR006016">
    <property type="entry name" value="UspA"/>
</dbReference>
<gene>
    <name evidence="3" type="ORF">CU100_17840</name>
</gene>
<dbReference type="PRINTS" id="PR01438">
    <property type="entry name" value="UNVRSLSTRESS"/>
</dbReference>
<organism evidence="3 4">
    <name type="scientific">Phyllobacterium endophyticum</name>
    <dbReference type="NCBI Taxonomy" id="1149773"/>
    <lineage>
        <taxon>Bacteria</taxon>
        <taxon>Pseudomonadati</taxon>
        <taxon>Pseudomonadota</taxon>
        <taxon>Alphaproteobacteria</taxon>
        <taxon>Hyphomicrobiales</taxon>
        <taxon>Phyllobacteriaceae</taxon>
        <taxon>Phyllobacterium</taxon>
    </lineage>
</organism>
<dbReference type="AlphaFoldDB" id="A0A2P7ASC2"/>
<dbReference type="Pfam" id="PF00582">
    <property type="entry name" value="Usp"/>
    <property type="match status" value="1"/>
</dbReference>
<dbReference type="EMBL" id="PGGN01000003">
    <property type="protein sequence ID" value="PSH57119.1"/>
    <property type="molecule type" value="Genomic_DNA"/>
</dbReference>
<protein>
    <submittedName>
        <fullName evidence="3">Universal stress protein</fullName>
    </submittedName>
</protein>
<dbReference type="PANTHER" id="PTHR46268">
    <property type="entry name" value="STRESS RESPONSE PROTEIN NHAX"/>
    <property type="match status" value="1"/>
</dbReference>
<reference evidence="4" key="1">
    <citation type="submission" date="2017-11" db="EMBL/GenBank/DDBJ databases">
        <authorList>
            <person name="Kuznetsova I."/>
            <person name="Sazanova A."/>
            <person name="Chirak E."/>
            <person name="Safronova V."/>
            <person name="Willems A."/>
        </authorList>
    </citation>
    <scope>NUCLEOTIDE SEQUENCE [LARGE SCALE GENOMIC DNA]</scope>
    <source>
        <strain evidence="4">PEPV15</strain>
    </source>
</reference>
<evidence type="ECO:0000256" key="1">
    <source>
        <dbReference type="ARBA" id="ARBA00008791"/>
    </source>
</evidence>
<comment type="caution">
    <text evidence="3">The sequence shown here is derived from an EMBL/GenBank/DDBJ whole genome shotgun (WGS) entry which is preliminary data.</text>
</comment>
<dbReference type="InterPro" id="IPR006015">
    <property type="entry name" value="Universal_stress_UspA"/>
</dbReference>
<dbReference type="OrthoDB" id="9804721at2"/>
<accession>A0A2P7ASC2</accession>
<feature type="domain" description="UspA" evidence="2">
    <location>
        <begin position="154"/>
        <end position="275"/>
    </location>
</feature>